<dbReference type="RefSeq" id="WP_033252448.1">
    <property type="nucleotide sequence ID" value="NZ_BSRX01000046.1"/>
</dbReference>
<dbReference type="OrthoDB" id="3865735at2"/>
<organism evidence="3 4">
    <name type="scientific">Kitasatospora phosalacinea</name>
    <dbReference type="NCBI Taxonomy" id="2065"/>
    <lineage>
        <taxon>Bacteria</taxon>
        <taxon>Bacillati</taxon>
        <taxon>Actinomycetota</taxon>
        <taxon>Actinomycetes</taxon>
        <taxon>Kitasatosporales</taxon>
        <taxon>Streptomycetaceae</taxon>
        <taxon>Kitasatospora</taxon>
    </lineage>
</organism>
<dbReference type="EMBL" id="BSRX01000046">
    <property type="protein sequence ID" value="GLW58019.1"/>
    <property type="molecule type" value="Genomic_DNA"/>
</dbReference>
<feature type="domain" description="DUF317" evidence="2">
    <location>
        <begin position="51"/>
        <end position="109"/>
    </location>
</feature>
<sequence length="277" mass="29928">MPNSREEHREYQVAPRYLANADADASAAVRPLSDAGWYLSREESGNFFAVSPDFTARLGYLPEGDYCGLWMLTAHRDVFAPPAWEVTLELAAAPEIVTELTTALAAAPSSVMHGPADGFDPAERLLANGWRLETTRWENVYRSPDGLVTLQQQIGRLGHGEEADRQLERFTFVVGLPGRCWYATACSATPAWFLETLTAAVTSPAPVQRRLRPSELARLPAQAVTTLAAPSTREAARMKAVTARTATAPRTGGSAPPGTTAPRATASPKPAPSDRTR</sequence>
<evidence type="ECO:0000313" key="4">
    <source>
        <dbReference type="Proteomes" id="UP001165143"/>
    </source>
</evidence>
<feature type="compositionally biased region" description="Low complexity" evidence="1">
    <location>
        <begin position="242"/>
        <end position="268"/>
    </location>
</feature>
<dbReference type="InterPro" id="IPR005523">
    <property type="entry name" value="DUF317_SPDY"/>
</dbReference>
<evidence type="ECO:0000259" key="2">
    <source>
        <dbReference type="Pfam" id="PF03771"/>
    </source>
</evidence>
<dbReference type="AlphaFoldDB" id="A0A9W6UR83"/>
<name>A0A9W6UR83_9ACTN</name>
<evidence type="ECO:0000313" key="3">
    <source>
        <dbReference type="EMBL" id="GLW58019.1"/>
    </source>
</evidence>
<feature type="region of interest" description="Disordered" evidence="1">
    <location>
        <begin position="227"/>
        <end position="277"/>
    </location>
</feature>
<dbReference type="Pfam" id="PF03771">
    <property type="entry name" value="SPDY"/>
    <property type="match status" value="1"/>
</dbReference>
<evidence type="ECO:0000256" key="1">
    <source>
        <dbReference type="SAM" id="MobiDB-lite"/>
    </source>
</evidence>
<comment type="caution">
    <text evidence="3">The sequence shown here is derived from an EMBL/GenBank/DDBJ whole genome shotgun (WGS) entry which is preliminary data.</text>
</comment>
<reference evidence="3" key="1">
    <citation type="submission" date="2023-02" db="EMBL/GenBank/DDBJ databases">
        <title>Kitasatospora phosalacinea NBRC 14362.</title>
        <authorList>
            <person name="Ichikawa N."/>
            <person name="Sato H."/>
            <person name="Tonouchi N."/>
        </authorList>
    </citation>
    <scope>NUCLEOTIDE SEQUENCE</scope>
    <source>
        <strain evidence="3">NBRC 14362</strain>
    </source>
</reference>
<dbReference type="Proteomes" id="UP001165143">
    <property type="component" value="Unassembled WGS sequence"/>
</dbReference>
<proteinExistence type="predicted"/>
<protein>
    <recommendedName>
        <fullName evidence="2">DUF317 domain-containing protein</fullName>
    </recommendedName>
</protein>
<accession>A0A9W6UR83</accession>
<gene>
    <name evidence="3" type="ORF">Kpho01_60300</name>
</gene>